<accession>A0ABN2RUK3</accession>
<keyword evidence="7 8" id="KW-0961">Cell wall biogenesis/degradation</keyword>
<dbReference type="Pfam" id="PF08245">
    <property type="entry name" value="Mur_ligase_M"/>
    <property type="match status" value="1"/>
</dbReference>
<keyword evidence="4 7" id="KW-0436">Ligase</keyword>
<protein>
    <recommendedName>
        <fullName evidence="7 8">UDP-N-acetylmuramoylalanine--D-glutamate ligase</fullName>
        <ecNumber evidence="7 8">6.3.2.9</ecNumber>
    </recommendedName>
    <alternativeName>
        <fullName evidence="7">D-glutamic acid-adding enzyme</fullName>
    </alternativeName>
    <alternativeName>
        <fullName evidence="7">UDP-N-acetylmuramoyl-L-alanyl-D-glutamate synthetase</fullName>
    </alternativeName>
</protein>
<sequence>MNDFAAPGPVQFADAAVTVVGARVVGLSASAALLARGARVTLVDRYADEATTARAARAEAQGAVLRLGDDETLPEGTELMVVTPGLPPSAPIVAAARAAGVPIWGDAELAWRLRAPLPDGSYAPWLVVTGTNGKSTTVRMAEAMLKEAGKNVAACGNIGYPVLDAVLRGQAGGEAGDPFEVLVIELSSYQLYWSATISALASVVLNLAPDHLDWHGSYADYTTAKGRAYENCQIAAVYNAADLETVRLVEEAEVVEGCRAIGFTLGAPGLSMLGVVDGILADRAFVPDRRTSAAELGTVYDVEPHAPHNVANALAAAALVRAYGVEPTAVRDGLRAFRPEPHRIAWVATIDGVDFVDDSKATNPHAASASIGAYDHVVWLAGGLAKGADFDELVERHAKRLRGAVLFGAERHLVAEALRRRAPEVPVVDLGGPGPEGAGDVMAEAVAVARGMAVSGDTVLLAPACASMDMFTSYGERGDVFAAAVRELKDKLAAEAEEAE</sequence>
<comment type="pathway">
    <text evidence="2 7 8">Cell wall biogenesis; peptidoglycan biosynthesis.</text>
</comment>
<dbReference type="Gene3D" id="3.40.50.720">
    <property type="entry name" value="NAD(P)-binding Rossmann-like Domain"/>
    <property type="match status" value="1"/>
</dbReference>
<dbReference type="Gene3D" id="3.40.1190.10">
    <property type="entry name" value="Mur-like, catalytic domain"/>
    <property type="match status" value="1"/>
</dbReference>
<dbReference type="EMBL" id="BAAAQM010000020">
    <property type="protein sequence ID" value="GAA1974726.1"/>
    <property type="molecule type" value="Genomic_DNA"/>
</dbReference>
<organism evidence="11 12">
    <name type="scientific">Catenulispora subtropica</name>
    <dbReference type="NCBI Taxonomy" id="450798"/>
    <lineage>
        <taxon>Bacteria</taxon>
        <taxon>Bacillati</taxon>
        <taxon>Actinomycetota</taxon>
        <taxon>Actinomycetes</taxon>
        <taxon>Catenulisporales</taxon>
        <taxon>Catenulisporaceae</taxon>
        <taxon>Catenulispora</taxon>
    </lineage>
</organism>
<proteinExistence type="inferred from homology"/>
<gene>
    <name evidence="7 11" type="primary">murD</name>
    <name evidence="11" type="ORF">GCM10009838_38440</name>
</gene>
<keyword evidence="7 8" id="KW-0573">Peptidoglycan synthesis</keyword>
<dbReference type="InterPro" id="IPR004101">
    <property type="entry name" value="Mur_ligase_C"/>
</dbReference>
<dbReference type="Pfam" id="PF02875">
    <property type="entry name" value="Mur_ligase_C"/>
    <property type="match status" value="1"/>
</dbReference>
<keyword evidence="12" id="KW-1185">Reference proteome</keyword>
<evidence type="ECO:0000256" key="5">
    <source>
        <dbReference type="ARBA" id="ARBA00022741"/>
    </source>
</evidence>
<keyword evidence="7 8" id="KW-0131">Cell cycle</keyword>
<dbReference type="HAMAP" id="MF_00639">
    <property type="entry name" value="MurD"/>
    <property type="match status" value="1"/>
</dbReference>
<evidence type="ECO:0000256" key="1">
    <source>
        <dbReference type="ARBA" id="ARBA00004496"/>
    </source>
</evidence>
<evidence type="ECO:0000259" key="10">
    <source>
        <dbReference type="Pfam" id="PF08245"/>
    </source>
</evidence>
<evidence type="ECO:0000256" key="8">
    <source>
        <dbReference type="RuleBase" id="RU003664"/>
    </source>
</evidence>
<dbReference type="PANTHER" id="PTHR43692:SF1">
    <property type="entry name" value="UDP-N-ACETYLMURAMOYLALANINE--D-GLUTAMATE LIGASE"/>
    <property type="match status" value="1"/>
</dbReference>
<feature type="binding site" evidence="7">
    <location>
        <begin position="130"/>
        <end position="136"/>
    </location>
    <ligand>
        <name>ATP</name>
        <dbReference type="ChEBI" id="CHEBI:30616"/>
    </ligand>
</feature>
<dbReference type="Gene3D" id="3.90.190.20">
    <property type="entry name" value="Mur ligase, C-terminal domain"/>
    <property type="match status" value="1"/>
</dbReference>
<dbReference type="SUPFAM" id="SSF53244">
    <property type="entry name" value="MurD-like peptide ligases, peptide-binding domain"/>
    <property type="match status" value="1"/>
</dbReference>
<comment type="function">
    <text evidence="7 8">Cell wall formation. Catalyzes the addition of glutamate to the nucleotide precursor UDP-N-acetylmuramoyl-L-alanine (UMA).</text>
</comment>
<name>A0ABN2RUK3_9ACTN</name>
<dbReference type="SUPFAM" id="SSF51984">
    <property type="entry name" value="MurCD N-terminal domain"/>
    <property type="match status" value="1"/>
</dbReference>
<dbReference type="RefSeq" id="WP_344658419.1">
    <property type="nucleotide sequence ID" value="NZ_BAAAQM010000020.1"/>
</dbReference>
<dbReference type="GO" id="GO:0016874">
    <property type="term" value="F:ligase activity"/>
    <property type="evidence" value="ECO:0007669"/>
    <property type="project" value="UniProtKB-KW"/>
</dbReference>
<evidence type="ECO:0000256" key="6">
    <source>
        <dbReference type="ARBA" id="ARBA00022840"/>
    </source>
</evidence>
<keyword evidence="3 7" id="KW-0963">Cytoplasm</keyword>
<dbReference type="InterPro" id="IPR013221">
    <property type="entry name" value="Mur_ligase_cen"/>
</dbReference>
<keyword evidence="6 7" id="KW-0067">ATP-binding</keyword>
<comment type="similarity">
    <text evidence="7">Belongs to the MurCDEF family.</text>
</comment>
<keyword evidence="5 7" id="KW-0547">Nucleotide-binding</keyword>
<comment type="catalytic activity">
    <reaction evidence="7 8">
        <text>UDP-N-acetyl-alpha-D-muramoyl-L-alanine + D-glutamate + ATP = UDP-N-acetyl-alpha-D-muramoyl-L-alanyl-D-glutamate + ADP + phosphate + H(+)</text>
        <dbReference type="Rhea" id="RHEA:16429"/>
        <dbReference type="ChEBI" id="CHEBI:15378"/>
        <dbReference type="ChEBI" id="CHEBI:29986"/>
        <dbReference type="ChEBI" id="CHEBI:30616"/>
        <dbReference type="ChEBI" id="CHEBI:43474"/>
        <dbReference type="ChEBI" id="CHEBI:83898"/>
        <dbReference type="ChEBI" id="CHEBI:83900"/>
        <dbReference type="ChEBI" id="CHEBI:456216"/>
        <dbReference type="EC" id="6.3.2.9"/>
    </reaction>
</comment>
<keyword evidence="7 8" id="KW-0133">Cell shape</keyword>
<evidence type="ECO:0000256" key="7">
    <source>
        <dbReference type="HAMAP-Rule" id="MF_00639"/>
    </source>
</evidence>
<dbReference type="InterPro" id="IPR036565">
    <property type="entry name" value="Mur-like_cat_sf"/>
</dbReference>
<dbReference type="PANTHER" id="PTHR43692">
    <property type="entry name" value="UDP-N-ACETYLMURAMOYLALANINE--D-GLUTAMATE LIGASE"/>
    <property type="match status" value="1"/>
</dbReference>
<dbReference type="NCBIfam" id="TIGR01087">
    <property type="entry name" value="murD"/>
    <property type="match status" value="1"/>
</dbReference>
<dbReference type="SUPFAM" id="SSF53623">
    <property type="entry name" value="MurD-like peptide ligases, catalytic domain"/>
    <property type="match status" value="1"/>
</dbReference>
<reference evidence="11 12" key="1">
    <citation type="journal article" date="2019" name="Int. J. Syst. Evol. Microbiol.">
        <title>The Global Catalogue of Microorganisms (GCM) 10K type strain sequencing project: providing services to taxonomists for standard genome sequencing and annotation.</title>
        <authorList>
            <consortium name="The Broad Institute Genomics Platform"/>
            <consortium name="The Broad Institute Genome Sequencing Center for Infectious Disease"/>
            <person name="Wu L."/>
            <person name="Ma J."/>
        </authorList>
    </citation>
    <scope>NUCLEOTIDE SEQUENCE [LARGE SCALE GENOMIC DNA]</scope>
    <source>
        <strain evidence="11 12">JCM 16013</strain>
    </source>
</reference>
<evidence type="ECO:0000256" key="2">
    <source>
        <dbReference type="ARBA" id="ARBA00004752"/>
    </source>
</evidence>
<feature type="domain" description="Mur ligase central" evidence="10">
    <location>
        <begin position="128"/>
        <end position="319"/>
    </location>
</feature>
<dbReference type="EC" id="6.3.2.9" evidence="7 8"/>
<dbReference type="InterPro" id="IPR036615">
    <property type="entry name" value="Mur_ligase_C_dom_sf"/>
</dbReference>
<comment type="caution">
    <text evidence="11">The sequence shown here is derived from an EMBL/GenBank/DDBJ whole genome shotgun (WGS) entry which is preliminary data.</text>
</comment>
<keyword evidence="7 8" id="KW-0132">Cell division</keyword>
<evidence type="ECO:0000256" key="3">
    <source>
        <dbReference type="ARBA" id="ARBA00022490"/>
    </source>
</evidence>
<dbReference type="Proteomes" id="UP001499854">
    <property type="component" value="Unassembled WGS sequence"/>
</dbReference>
<feature type="domain" description="Mur ligase C-terminal" evidence="9">
    <location>
        <begin position="342"/>
        <end position="465"/>
    </location>
</feature>
<evidence type="ECO:0000313" key="12">
    <source>
        <dbReference type="Proteomes" id="UP001499854"/>
    </source>
</evidence>
<evidence type="ECO:0000256" key="4">
    <source>
        <dbReference type="ARBA" id="ARBA00022598"/>
    </source>
</evidence>
<comment type="subcellular location">
    <subcellularLocation>
        <location evidence="1 7 8">Cytoplasm</location>
    </subcellularLocation>
</comment>
<evidence type="ECO:0000313" key="11">
    <source>
        <dbReference type="EMBL" id="GAA1974726.1"/>
    </source>
</evidence>
<evidence type="ECO:0000259" key="9">
    <source>
        <dbReference type="Pfam" id="PF02875"/>
    </source>
</evidence>
<dbReference type="InterPro" id="IPR005762">
    <property type="entry name" value="MurD"/>
</dbReference>